<keyword evidence="3 9" id="KW-0732">Signal</keyword>
<feature type="region of interest" description="Disordered" evidence="8">
    <location>
        <begin position="325"/>
        <end position="349"/>
    </location>
</feature>
<evidence type="ECO:0000256" key="6">
    <source>
        <dbReference type="RuleBase" id="RU004003"/>
    </source>
</evidence>
<dbReference type="Pfam" id="PF00263">
    <property type="entry name" value="Secretin"/>
    <property type="match status" value="1"/>
</dbReference>
<organism evidence="11 12">
    <name type="scientific">Candidatus Avelusimicrobium gallicola</name>
    <dbReference type="NCBI Taxonomy" id="2562704"/>
    <lineage>
        <taxon>Bacteria</taxon>
        <taxon>Pseudomonadati</taxon>
        <taxon>Elusimicrobiota</taxon>
        <taxon>Elusimicrobia</taxon>
        <taxon>Elusimicrobiales</taxon>
        <taxon>Elusimicrobiaceae</taxon>
        <taxon>Candidatus Avelusimicrobium</taxon>
    </lineage>
</organism>
<evidence type="ECO:0000313" key="11">
    <source>
        <dbReference type="EMBL" id="MBE6421192.1"/>
    </source>
</evidence>
<evidence type="ECO:0000256" key="4">
    <source>
        <dbReference type="ARBA" id="ARBA00023136"/>
    </source>
</evidence>
<evidence type="ECO:0000256" key="2">
    <source>
        <dbReference type="ARBA" id="ARBA00022448"/>
    </source>
</evidence>
<dbReference type="Gene3D" id="3.30.1370.130">
    <property type="match status" value="1"/>
</dbReference>
<evidence type="ECO:0000256" key="5">
    <source>
        <dbReference type="ARBA" id="ARBA00023237"/>
    </source>
</evidence>
<protein>
    <recommendedName>
        <fullName evidence="10">Secretin/TonB short N-terminal domain-containing protein</fullName>
    </recommendedName>
</protein>
<dbReference type="AlphaFoldDB" id="A0A928DNT7"/>
<dbReference type="PROSITE" id="PS00875">
    <property type="entry name" value="T2SP_D"/>
    <property type="match status" value="1"/>
</dbReference>
<comment type="similarity">
    <text evidence="6">Belongs to the bacterial secretin family.</text>
</comment>
<gene>
    <name evidence="11" type="ORF">E7027_03550</name>
</gene>
<dbReference type="PRINTS" id="PR00811">
    <property type="entry name" value="BCTERIALGSPD"/>
</dbReference>
<reference evidence="11" key="1">
    <citation type="submission" date="2019-04" db="EMBL/GenBank/DDBJ databases">
        <title>Evolution of Biomass-Degrading Anaerobic Consortia Revealed by Metagenomics.</title>
        <authorList>
            <person name="Peng X."/>
        </authorList>
    </citation>
    <scope>NUCLEOTIDE SEQUENCE</scope>
    <source>
        <strain evidence="11">SIG66</strain>
    </source>
</reference>
<dbReference type="InterPro" id="IPR004845">
    <property type="entry name" value="T2SS_GspD_CS"/>
</dbReference>
<dbReference type="GO" id="GO:0009279">
    <property type="term" value="C:cell outer membrane"/>
    <property type="evidence" value="ECO:0007669"/>
    <property type="project" value="UniProtKB-SubCell"/>
</dbReference>
<keyword evidence="2 7" id="KW-0813">Transport</keyword>
<dbReference type="Pfam" id="PF03958">
    <property type="entry name" value="Secretin_N"/>
    <property type="match status" value="1"/>
</dbReference>
<dbReference type="InterPro" id="IPR038591">
    <property type="entry name" value="NolW-like_sf"/>
</dbReference>
<evidence type="ECO:0000256" key="8">
    <source>
        <dbReference type="SAM" id="MobiDB-lite"/>
    </source>
</evidence>
<evidence type="ECO:0000313" key="12">
    <source>
        <dbReference type="Proteomes" id="UP000725649"/>
    </source>
</evidence>
<feature type="signal peptide" evidence="9">
    <location>
        <begin position="1"/>
        <end position="23"/>
    </location>
</feature>
<dbReference type="InterPro" id="IPR001775">
    <property type="entry name" value="GspD/PilQ"/>
</dbReference>
<sequence>MINRLAVVLAGVAVLGVGSTAFAQTQTLPSDNTIAVTEKTTVKLSGETDLYKETEVSSPLDRTVSIRVSNVPISAFLNSITTQAKINFIMSEEFANKKVTASLTRVSVREALDTLLRVHGLAYQRIGKSDSYVVTKRSNDAPDTITKIYTLSYISLQGIGSASSELNSIMPQDVSTGGGSSSSGSADMSAGGGMGGMGAGGAGGTDSYSGGAEITAIVKSMLSPVGRIAIDPRTNKLIITDVAEVFPQVENILAELDIKPPQILIEAQIVEVSKTSGLSLGFEYGGDGGTMVAMTGPKRKVDYEYIKGQGVKGWNYIFPTKEQLNSNGGMGGDSGSSSSSSSSSDEGEDEGGLLDFSAFNIVLKSLLTRGEAKYLGKPKVVTLNNKTATITTSTDATVGQTMSQSGSGSGEGMTTTSAERKRVGLTLQVTPQVNREGYVTLYVQPSYSDVVSSGFDYSKDTTTRAASTLVRVKNGQTVVIGGLLTSRETDQTRKVPLLGDIPILGWLFTSKTKSKSTTDLVIFITPTILAE</sequence>
<dbReference type="InterPro" id="IPR005644">
    <property type="entry name" value="NolW-like"/>
</dbReference>
<dbReference type="InterPro" id="IPR011662">
    <property type="entry name" value="Secretin/TonB_short_N"/>
</dbReference>
<keyword evidence="5" id="KW-0998">Cell outer membrane</keyword>
<dbReference type="InterPro" id="IPR004846">
    <property type="entry name" value="T2SS/T3SS_dom"/>
</dbReference>
<proteinExistence type="inferred from homology"/>
<feature type="domain" description="Secretin/TonB short N-terminal" evidence="10">
    <location>
        <begin position="86"/>
        <end position="137"/>
    </location>
</feature>
<dbReference type="EMBL" id="SUVG01000004">
    <property type="protein sequence ID" value="MBE6421192.1"/>
    <property type="molecule type" value="Genomic_DNA"/>
</dbReference>
<dbReference type="PANTHER" id="PTHR30332:SF17">
    <property type="entry name" value="TYPE IV PILIATION SYSTEM PROTEIN DR_0774-RELATED"/>
    <property type="match status" value="1"/>
</dbReference>
<dbReference type="Proteomes" id="UP000725649">
    <property type="component" value="Unassembled WGS sequence"/>
</dbReference>
<feature type="chain" id="PRO_5037931839" description="Secretin/TonB short N-terminal domain-containing protein" evidence="9">
    <location>
        <begin position="24"/>
        <end position="531"/>
    </location>
</feature>
<evidence type="ECO:0000256" key="9">
    <source>
        <dbReference type="SAM" id="SignalP"/>
    </source>
</evidence>
<keyword evidence="4" id="KW-0472">Membrane</keyword>
<evidence type="ECO:0000256" key="1">
    <source>
        <dbReference type="ARBA" id="ARBA00004370"/>
    </source>
</evidence>
<comment type="subcellular location">
    <subcellularLocation>
        <location evidence="7">Cell outer membrane</location>
    </subcellularLocation>
    <subcellularLocation>
        <location evidence="1">Membrane</location>
    </subcellularLocation>
</comment>
<accession>A0A928DNT7</accession>
<evidence type="ECO:0000256" key="3">
    <source>
        <dbReference type="ARBA" id="ARBA00022729"/>
    </source>
</evidence>
<dbReference type="SMART" id="SM00965">
    <property type="entry name" value="STN"/>
    <property type="match status" value="1"/>
</dbReference>
<dbReference type="InterPro" id="IPR050810">
    <property type="entry name" value="Bact_Secretion_Sys_Channel"/>
</dbReference>
<feature type="region of interest" description="Disordered" evidence="8">
    <location>
        <begin position="398"/>
        <end position="417"/>
    </location>
</feature>
<dbReference type="Gene3D" id="3.30.1370.120">
    <property type="match status" value="1"/>
</dbReference>
<name>A0A928DNT7_9BACT</name>
<feature type="region of interest" description="Disordered" evidence="8">
    <location>
        <begin position="170"/>
        <end position="192"/>
    </location>
</feature>
<evidence type="ECO:0000259" key="10">
    <source>
        <dbReference type="SMART" id="SM00965"/>
    </source>
</evidence>
<feature type="compositionally biased region" description="Low complexity" evidence="8">
    <location>
        <begin position="335"/>
        <end position="344"/>
    </location>
</feature>
<dbReference type="GO" id="GO:0009306">
    <property type="term" value="P:protein secretion"/>
    <property type="evidence" value="ECO:0007669"/>
    <property type="project" value="InterPro"/>
</dbReference>
<dbReference type="GO" id="GO:0015627">
    <property type="term" value="C:type II protein secretion system complex"/>
    <property type="evidence" value="ECO:0007669"/>
    <property type="project" value="TreeGrafter"/>
</dbReference>
<evidence type="ECO:0000256" key="7">
    <source>
        <dbReference type="RuleBase" id="RU004004"/>
    </source>
</evidence>
<comment type="caution">
    <text evidence="11">The sequence shown here is derived from an EMBL/GenBank/DDBJ whole genome shotgun (WGS) entry which is preliminary data.</text>
</comment>
<dbReference type="PANTHER" id="PTHR30332">
    <property type="entry name" value="PROBABLE GENERAL SECRETION PATHWAY PROTEIN D"/>
    <property type="match status" value="1"/>
</dbReference>